<dbReference type="STRING" id="6198.A0A074ZD06"/>
<dbReference type="Pfam" id="PF11069">
    <property type="entry name" value="CFAP298"/>
    <property type="match status" value="1"/>
</dbReference>
<dbReference type="EMBL" id="KL596846">
    <property type="protein sequence ID" value="KER23532.1"/>
    <property type="molecule type" value="Genomic_DNA"/>
</dbReference>
<sequence>MVKIVIKRADVSYFIVEVPASFSVEDLINLVCEIYNGYLKIGRLCAEIDDLAKHGVSLPPNMQSAQGLTEDQVTDLKLTDDWGEKCIPSGGYIECKDEIGRRNGKAPNEKMAEVLRRTIDEAKRLVSKDLVKRDQCMDKSTVKEALMMLSGAVTIVYPMGLPPHDPIKKELDNEEDLEGTQAEHLCSIRDSAVYLLVSLLADAENYLPPDGLDRLGNDPVAHCPDSRFPYVPIHQATSISTSVEAAMLPSPQKDKAAKEVIPMEEGTLWFSGKEMLRGKQLSDYVGRNEKTKIVAKLSRRGAGAPAREPVVSEDDQRAMMSYYYKKQEEWKKLEANDEDSYLDSAWAEPGQLKRQFHGLGDIKWGPR</sequence>
<dbReference type="InterPro" id="IPR021298">
    <property type="entry name" value="CFAP298"/>
</dbReference>
<dbReference type="GO" id="GO:0003352">
    <property type="term" value="P:regulation of cilium movement"/>
    <property type="evidence" value="ECO:0007669"/>
    <property type="project" value="InterPro"/>
</dbReference>
<dbReference type="RefSeq" id="XP_009172730.1">
    <property type="nucleotide sequence ID" value="XM_009174466.1"/>
</dbReference>
<dbReference type="CTD" id="20322790"/>
<evidence type="ECO:0000313" key="1">
    <source>
        <dbReference type="EMBL" id="KER23532.1"/>
    </source>
</evidence>
<dbReference type="Proteomes" id="UP000054324">
    <property type="component" value="Unassembled WGS sequence"/>
</dbReference>
<dbReference type="OrthoDB" id="276065at2759"/>
<accession>A0A074ZD06</accession>
<name>A0A074ZD06_OPIVI</name>
<dbReference type="PANTHER" id="PTHR13238">
    <property type="entry name" value="PROTEIN C21ORF59"/>
    <property type="match status" value="1"/>
</dbReference>
<organism evidence="1 2">
    <name type="scientific">Opisthorchis viverrini</name>
    <name type="common">Southeast Asian liver fluke</name>
    <dbReference type="NCBI Taxonomy" id="6198"/>
    <lineage>
        <taxon>Eukaryota</taxon>
        <taxon>Metazoa</taxon>
        <taxon>Spiralia</taxon>
        <taxon>Lophotrochozoa</taxon>
        <taxon>Platyhelminthes</taxon>
        <taxon>Trematoda</taxon>
        <taxon>Digenea</taxon>
        <taxon>Opisthorchiida</taxon>
        <taxon>Opisthorchiata</taxon>
        <taxon>Opisthorchiidae</taxon>
        <taxon>Opisthorchis</taxon>
    </lineage>
</organism>
<keyword evidence="2" id="KW-1185">Reference proteome</keyword>
<proteinExistence type="predicted"/>
<dbReference type="AlphaFoldDB" id="A0A074ZD06"/>
<protein>
    <submittedName>
        <fullName evidence="1">Uncharacterized protein</fullName>
    </submittedName>
</protein>
<reference evidence="1 2" key="1">
    <citation type="submission" date="2013-11" db="EMBL/GenBank/DDBJ databases">
        <title>Opisthorchis viverrini - life in the bile duct.</title>
        <authorList>
            <person name="Young N.D."/>
            <person name="Nagarajan N."/>
            <person name="Lin S.J."/>
            <person name="Korhonen P.K."/>
            <person name="Jex A.R."/>
            <person name="Hall R.S."/>
            <person name="Safavi-Hemami H."/>
            <person name="Kaewkong W."/>
            <person name="Bertrand D."/>
            <person name="Gao S."/>
            <person name="Seet Q."/>
            <person name="Wongkham S."/>
            <person name="Teh B.T."/>
            <person name="Wongkham C."/>
            <person name="Intapan P.M."/>
            <person name="Maleewong W."/>
            <person name="Yang X."/>
            <person name="Hu M."/>
            <person name="Wang Z."/>
            <person name="Hofmann A."/>
            <person name="Sternberg P.W."/>
            <person name="Tan P."/>
            <person name="Wang J."/>
            <person name="Gasser R.B."/>
        </authorList>
    </citation>
    <scope>NUCLEOTIDE SEQUENCE [LARGE SCALE GENOMIC DNA]</scope>
</reference>
<evidence type="ECO:0000313" key="2">
    <source>
        <dbReference type="Proteomes" id="UP000054324"/>
    </source>
</evidence>
<gene>
    <name evidence="1" type="ORF">T265_08611</name>
</gene>
<dbReference type="KEGG" id="ovi:T265_08611"/>
<dbReference type="GeneID" id="20322790"/>